<protein>
    <submittedName>
        <fullName evidence="3">Methionyl-tRNA formyltransferase</fullName>
    </submittedName>
</protein>
<accession>A0A0N4XMQ6</accession>
<proteinExistence type="predicted"/>
<gene>
    <name evidence="1" type="ORF">NBR_LOCUS3809</name>
</gene>
<dbReference type="WBParaSite" id="NBR_0000380801-mRNA-1">
    <property type="protein sequence ID" value="NBR_0000380801-mRNA-1"/>
    <property type="gene ID" value="NBR_0000380801"/>
</dbReference>
<evidence type="ECO:0000313" key="1">
    <source>
        <dbReference type="EMBL" id="VDL67398.1"/>
    </source>
</evidence>
<dbReference type="Proteomes" id="UP000271162">
    <property type="component" value="Unassembled WGS sequence"/>
</dbReference>
<dbReference type="EMBL" id="UYSL01006192">
    <property type="protein sequence ID" value="VDL67398.1"/>
    <property type="molecule type" value="Genomic_DNA"/>
</dbReference>
<sequence length="112" mass="12802">MFPENIVAATFQQAQTKYVTVRPKILKVNDSIHLELLNNGTLDYVKAALEYNDGINVLGEFIEAKSAKAVENLKKFSINTHLSHFFHFNHLNQQSVAICHPYADQSNSRRER</sequence>
<reference evidence="3" key="1">
    <citation type="submission" date="2017-02" db="UniProtKB">
        <authorList>
            <consortium name="WormBaseParasite"/>
        </authorList>
    </citation>
    <scope>IDENTIFICATION</scope>
</reference>
<keyword evidence="2" id="KW-1185">Reference proteome</keyword>
<reference evidence="1 2" key="2">
    <citation type="submission" date="2018-11" db="EMBL/GenBank/DDBJ databases">
        <authorList>
            <consortium name="Pathogen Informatics"/>
        </authorList>
    </citation>
    <scope>NUCLEOTIDE SEQUENCE [LARGE SCALE GENOMIC DNA]</scope>
</reference>
<dbReference type="STRING" id="27835.A0A0N4XMQ6"/>
<dbReference type="AlphaFoldDB" id="A0A0N4XMQ6"/>
<evidence type="ECO:0000313" key="3">
    <source>
        <dbReference type="WBParaSite" id="NBR_0000380801-mRNA-1"/>
    </source>
</evidence>
<name>A0A0N4XMQ6_NIPBR</name>
<organism evidence="3">
    <name type="scientific">Nippostrongylus brasiliensis</name>
    <name type="common">Rat hookworm</name>
    <dbReference type="NCBI Taxonomy" id="27835"/>
    <lineage>
        <taxon>Eukaryota</taxon>
        <taxon>Metazoa</taxon>
        <taxon>Ecdysozoa</taxon>
        <taxon>Nematoda</taxon>
        <taxon>Chromadorea</taxon>
        <taxon>Rhabditida</taxon>
        <taxon>Rhabditina</taxon>
        <taxon>Rhabditomorpha</taxon>
        <taxon>Strongyloidea</taxon>
        <taxon>Heligmosomidae</taxon>
        <taxon>Nippostrongylus</taxon>
    </lineage>
</organism>
<evidence type="ECO:0000313" key="2">
    <source>
        <dbReference type="Proteomes" id="UP000271162"/>
    </source>
</evidence>